<dbReference type="Pfam" id="PF13359">
    <property type="entry name" value="DDE_Tnp_4"/>
    <property type="match status" value="1"/>
</dbReference>
<evidence type="ECO:0000256" key="2">
    <source>
        <dbReference type="ARBA" id="ARBA00022723"/>
    </source>
</evidence>
<feature type="domain" description="Transposase Helix-turn-helix" evidence="4">
    <location>
        <begin position="38"/>
        <end position="87"/>
    </location>
</feature>
<protein>
    <recommendedName>
        <fullName evidence="8">Transposase Helix-turn-helix domain-containing protein</fullName>
    </recommendedName>
</protein>
<dbReference type="InterPro" id="IPR027805">
    <property type="entry name" value="Transposase_HTH_dom"/>
</dbReference>
<dbReference type="InterPro" id="IPR027806">
    <property type="entry name" value="HARBI1_dom"/>
</dbReference>
<reference evidence="5" key="1">
    <citation type="submission" date="2024-02" db="EMBL/GenBank/DDBJ databases">
        <authorList>
            <consortium name="ELIXIR-Norway"/>
            <consortium name="Elixir Norway"/>
        </authorList>
    </citation>
    <scope>NUCLEOTIDE SEQUENCE</scope>
</reference>
<dbReference type="EMBL" id="CAXAQS010000994">
    <property type="protein sequence ID" value="CAK9254202.1"/>
    <property type="molecule type" value="Genomic_DNA"/>
</dbReference>
<evidence type="ECO:0000313" key="6">
    <source>
        <dbReference type="EMBL" id="CAK9254202.1"/>
    </source>
</evidence>
<dbReference type="Pfam" id="PF13613">
    <property type="entry name" value="HTH_Tnp_4"/>
    <property type="match status" value="1"/>
</dbReference>
<dbReference type="Proteomes" id="UP001497444">
    <property type="component" value="Unassembled WGS sequence"/>
</dbReference>
<evidence type="ECO:0000313" key="5">
    <source>
        <dbReference type="EMBL" id="CAK9254178.1"/>
    </source>
</evidence>
<proteinExistence type="predicted"/>
<keyword evidence="2" id="KW-0479">Metal-binding</keyword>
<accession>A0ABP0VIC6</accession>
<evidence type="ECO:0000259" key="3">
    <source>
        <dbReference type="Pfam" id="PF13359"/>
    </source>
</evidence>
<evidence type="ECO:0000259" key="4">
    <source>
        <dbReference type="Pfam" id="PF13613"/>
    </source>
</evidence>
<keyword evidence="7" id="KW-1185">Reference proteome</keyword>
<evidence type="ECO:0000256" key="1">
    <source>
        <dbReference type="ARBA" id="ARBA00001968"/>
    </source>
</evidence>
<comment type="caution">
    <text evidence="5">The sequence shown here is derived from an EMBL/GenBank/DDBJ whole genome shotgun (WGS) entry which is preliminary data.</text>
</comment>
<feature type="domain" description="DDE Tnp4" evidence="3">
    <location>
        <begin position="116"/>
        <end position="170"/>
    </location>
</feature>
<evidence type="ECO:0008006" key="8">
    <source>
        <dbReference type="Google" id="ProtNLM"/>
    </source>
</evidence>
<name>A0ABP0VIC6_9BRYO</name>
<sequence length="170" mass="20123">MRISEFMLLLISFEKILSSELQQRDRQRCVGAGRKGALRDAQSKLFYILFYLKVYPTYDLAGFVFGVDRSRCFHWTKRLMPLLEESLGRHVVLPKRQICSVKEFMALCPDVRDLFLDGTERPTQRPQKNKLRQKRYSGKKRCHTRKNSLITNERREILFLSPTKEGRVHD</sequence>
<organism evidence="5 7">
    <name type="scientific">Sphagnum jensenii</name>
    <dbReference type="NCBI Taxonomy" id="128206"/>
    <lineage>
        <taxon>Eukaryota</taxon>
        <taxon>Viridiplantae</taxon>
        <taxon>Streptophyta</taxon>
        <taxon>Embryophyta</taxon>
        <taxon>Bryophyta</taxon>
        <taxon>Sphagnophytina</taxon>
        <taxon>Sphagnopsida</taxon>
        <taxon>Sphagnales</taxon>
        <taxon>Sphagnaceae</taxon>
        <taxon>Sphagnum</taxon>
    </lineage>
</organism>
<comment type="cofactor">
    <cofactor evidence="1">
        <name>a divalent metal cation</name>
        <dbReference type="ChEBI" id="CHEBI:60240"/>
    </cofactor>
</comment>
<evidence type="ECO:0000313" key="7">
    <source>
        <dbReference type="Proteomes" id="UP001497444"/>
    </source>
</evidence>
<dbReference type="EMBL" id="CAXAQS010000994">
    <property type="protein sequence ID" value="CAK9254178.1"/>
    <property type="molecule type" value="Genomic_DNA"/>
</dbReference>
<gene>
    <name evidence="5" type="ORF">CSSPJE1EN1_LOCUS29556</name>
    <name evidence="6" type="ORF">CSSPJE1EN1_LOCUS29580</name>
</gene>